<dbReference type="FunFam" id="2.30.29.30:FF:000047">
    <property type="entry name" value="vasodilator-stimulated phosphoprotein isoform X2"/>
    <property type="match status" value="1"/>
</dbReference>
<dbReference type="GO" id="GO:0005856">
    <property type="term" value="C:cytoskeleton"/>
    <property type="evidence" value="ECO:0007669"/>
    <property type="project" value="UniProtKB-SubCell"/>
</dbReference>
<evidence type="ECO:0000313" key="31">
    <source>
        <dbReference type="Proteomes" id="UP000014500"/>
    </source>
</evidence>
<dbReference type="SUPFAM" id="SSF46785">
    <property type="entry name" value="Winged helix' DNA-binding domain"/>
    <property type="match status" value="1"/>
</dbReference>
<feature type="transmembrane region" description="Helical" evidence="27">
    <location>
        <begin position="910"/>
        <end position="933"/>
    </location>
</feature>
<feature type="transmembrane region" description="Helical" evidence="27">
    <location>
        <begin position="820"/>
        <end position="839"/>
    </location>
</feature>
<dbReference type="Pfam" id="PF01222">
    <property type="entry name" value="ERG4_ERG24"/>
    <property type="match status" value="1"/>
</dbReference>
<dbReference type="InterPro" id="IPR018122">
    <property type="entry name" value="TF_fork_head_CS_1"/>
</dbReference>
<evidence type="ECO:0000256" key="26">
    <source>
        <dbReference type="SAM" id="MobiDB-lite"/>
    </source>
</evidence>
<dbReference type="Pfam" id="PF00568">
    <property type="entry name" value="WH1"/>
    <property type="match status" value="1"/>
</dbReference>
<evidence type="ECO:0000256" key="13">
    <source>
        <dbReference type="ARBA" id="ARBA00022989"/>
    </source>
</evidence>
<dbReference type="InterPro" id="IPR018083">
    <property type="entry name" value="Sterol_reductase_CS"/>
</dbReference>
<feature type="compositionally biased region" description="Low complexity" evidence="26">
    <location>
        <begin position="376"/>
        <end position="391"/>
    </location>
</feature>
<feature type="compositionally biased region" description="Low complexity" evidence="26">
    <location>
        <begin position="557"/>
        <end position="590"/>
    </location>
</feature>
<dbReference type="PRINTS" id="PR00053">
    <property type="entry name" value="FORKHEAD"/>
</dbReference>
<comment type="pathway">
    <text evidence="4">Steroid biosynthesis; cholesterol biosynthesis.</text>
</comment>
<dbReference type="PROSITE" id="PS01018">
    <property type="entry name" value="STEROL_REDUCT_2"/>
    <property type="match status" value="1"/>
</dbReference>
<feature type="compositionally biased region" description="Acidic residues" evidence="26">
    <location>
        <begin position="1610"/>
        <end position="1622"/>
    </location>
</feature>
<dbReference type="EMBL" id="JH432211">
    <property type="status" value="NOT_ANNOTATED_CDS"/>
    <property type="molecule type" value="Genomic_DNA"/>
</dbReference>
<protein>
    <submittedName>
        <fullName evidence="30">Uncharacterized protein</fullName>
    </submittedName>
</protein>
<dbReference type="GO" id="GO:0030027">
    <property type="term" value="C:lamellipodium"/>
    <property type="evidence" value="ECO:0007669"/>
    <property type="project" value="UniProtKB-SubCell"/>
</dbReference>
<dbReference type="SMART" id="SM00160">
    <property type="entry name" value="RanBD"/>
    <property type="match status" value="1"/>
</dbReference>
<feature type="transmembrane region" description="Helical" evidence="27">
    <location>
        <begin position="703"/>
        <end position="723"/>
    </location>
</feature>
<comment type="similarity">
    <text evidence="6">Belongs to the Ena/VASP family.</text>
</comment>
<evidence type="ECO:0000256" key="10">
    <source>
        <dbReference type="ARBA" id="ARBA00022692"/>
    </source>
</evidence>
<keyword evidence="25" id="KW-0539">Nucleus</keyword>
<feature type="compositionally biased region" description="Acidic residues" evidence="26">
    <location>
        <begin position="1593"/>
        <end position="1602"/>
    </location>
</feature>
<sequence length="1678" mass="186612">MSEQSIASARASVMIYDDNTKKWIPSGSSSGLSKVHIYQHLINNTFRVVGRKLQDHEVVINCSILKGLKYNQATQTFHQWRDNKQVYGLNFSSKEDADAFATAMLRAVELLNNSGCRVPAAPTPQTSVSVYPGYQLLNGPCGDYEDIDVQQRMRSLPRDDYCGIDRRIMATAGTNQSVSGPPTPASVVPVSGHHRTSSAPPAPSIVVPNAPPPPPPAPPAPPFVPPFAPPFAAPAAITAPTPAPVPTPAPPPPAHVSAAAPPPPPPPPAPNNSLSRSVSSELAYPAPGSLATALASAKLRRTSRGSESDNAYGTMRLGGSSGSSGSSSGERSQMGGMASMMDEMAKTLARRRAAAEHTNPETDGHTTPDGKKGWDKSNGSNGSNKYGSSNGAESPKPGRRQRFGSVSGSDEFKVNGAIDASDLERFKAEILAEIRNEINNAKQEILQVAVAVVRRRIANKKTNIMPPRKKEFNYKPGERVTAKWPGSNLYYGGVVTKLRRDHQYEIRFGDDSVHTVHPRNVHLSTPTHSRSPSPESGDSWKPYASKPRAVKSKSKSPSRSGASKTKLSLSPPSPSPSSSSTKTSKISSKSPARKRSSSKSAAARRRKSSSSRSRSRSRSRTRPSRSRSRTPVARTTPIRSSRRILSKTTSESERIVVPPINPISEDKLYRMGFRPEYEPPDNTNNEEENARGGEPFLVLCNRILRNICIFTATLVMPLFVFWVNLTCDRSDCELAMNKFPTNLYEYFDVETLMVILFWLAFQAMLSLIPIGDLAEGQPLVDARRLGYRINGVHALTVTMAILGGLLYIKMPFDFVLDKLLQLITASTLVSYVICILLLFRARNALNKDLTPGVPNDILSGFFFGRELNPRIGELDLKFFFLLRPTAIGWAVLDILILYQEYETSESFYPSIWLVGIGQLIYIFDALVFEEAFLSGFDITKQGCGFILIFGSLCFSPFCFTLSLRYLLLHRPNVDQYVLLASFMMGLVGYGIFRVANKQKDDFRRNPYHQKFFAAKTIDTKTTRKIFVDGWWKHLRHPNYFGDLMIALSWSLPCGIEHLVPHTYFFYLVCLLTHRAYRDDKMCLKKYGDAWITYCKHVPYRVIPSNRIITILLKIASVNSLLDVPKPQRQQQQRQQQLSQNPRVAARNPDNVSMPSGSDHETEKEPDNDNIIDIRSREDDELTSLTWLQDRNLLKSIRVGGGHEQLLSDSSAAGSSADDYLDESSDGGGVSPAVTTNTDEYGAAHVAYNPKLHVTAKPPYSFSCLIFMAIEEAPAKALPVKDIYAWILTHFPYFQNAPTGWKNSVRHNLSLNKCFRKVDKDKGQSSLTRRTRKNWMIPATDSNQSFLAHWMYTSPFTCHGHPLSVRAGRSETLDRAKLLYYGTGQVRAVAPEFMSSPSVQNTKYNSPVDGIWKQHWLDRSVATNIGKGSLWCIDPDYRPNLLQALRKTPYHPYHQLQMLAQTSQHTQLVPKPLPLAPRLNINIPNPELFPYLSKRLAASSIKDQDPEVDAAATMLALKDGTRIFKDYAVDKELKRNKRFRTRFRTSSPGYLHKLRRVITTSPSEDHTYSSCTGRAAPSSPSSVDEAFEFSEPSDGTDDEEPDDASNLSSYDDFDSDDDYEENWENVPTRGNRLVSASFRSSEDDEERKKIVEGADALLNLAAGIRTNLAKRQANHTTQR</sequence>
<dbReference type="Gene3D" id="2.30.30.140">
    <property type="match status" value="1"/>
</dbReference>
<reference evidence="30" key="2">
    <citation type="submission" date="2015-02" db="UniProtKB">
        <authorList>
            <consortium name="EnsemblMetazoa"/>
        </authorList>
    </citation>
    <scope>IDENTIFICATION</scope>
</reference>
<dbReference type="PROSITE" id="PS00657">
    <property type="entry name" value="FORK_HEAD_1"/>
    <property type="match status" value="1"/>
</dbReference>
<feature type="compositionally biased region" description="Pro residues" evidence="26">
    <location>
        <begin position="209"/>
        <end position="221"/>
    </location>
</feature>
<feature type="domain" description="WH1" evidence="29">
    <location>
        <begin position="1"/>
        <end position="111"/>
    </location>
</feature>
<keyword evidence="21" id="KW-0009">Actin-binding</keyword>
<dbReference type="CDD" id="cd01207">
    <property type="entry name" value="EVH1_Ena_VASP-like"/>
    <property type="match status" value="1"/>
</dbReference>
<keyword evidence="11" id="KW-0153">Cholesterol metabolism</keyword>
<feature type="region of interest" description="Disordered" evidence="26">
    <location>
        <begin position="295"/>
        <end position="411"/>
    </location>
</feature>
<evidence type="ECO:0000256" key="27">
    <source>
        <dbReference type="SAM" id="Phobius"/>
    </source>
</evidence>
<keyword evidence="12" id="KW-0752">Steroid biosynthesis</keyword>
<evidence type="ECO:0000256" key="23">
    <source>
        <dbReference type="ARBA" id="ARBA00023221"/>
    </source>
</evidence>
<dbReference type="GO" id="GO:0050613">
    <property type="term" value="F:Delta14-sterol reductase activity"/>
    <property type="evidence" value="ECO:0007669"/>
    <property type="project" value="TreeGrafter"/>
</dbReference>
<feature type="region of interest" description="Disordered" evidence="26">
    <location>
        <begin position="172"/>
        <end position="221"/>
    </location>
</feature>
<dbReference type="PROSITE" id="PS00658">
    <property type="entry name" value="FORK_HEAD_2"/>
    <property type="match status" value="1"/>
</dbReference>
<evidence type="ECO:0000256" key="5">
    <source>
        <dbReference type="ARBA" id="ARBA00005402"/>
    </source>
</evidence>
<dbReference type="GO" id="GO:0043565">
    <property type="term" value="F:sequence-specific DNA binding"/>
    <property type="evidence" value="ECO:0007669"/>
    <property type="project" value="InterPro"/>
</dbReference>
<feature type="region of interest" description="Disordered" evidence="26">
    <location>
        <begin position="1125"/>
        <end position="1170"/>
    </location>
</feature>
<feature type="compositionally biased region" description="Low complexity" evidence="26">
    <location>
        <begin position="1127"/>
        <end position="1136"/>
    </location>
</feature>
<dbReference type="SUPFAM" id="SSF63748">
    <property type="entry name" value="Tudor/PWWP/MBT"/>
    <property type="match status" value="1"/>
</dbReference>
<keyword evidence="18 25" id="KW-0238">DNA-binding</keyword>
<feature type="region of interest" description="Disordered" evidence="26">
    <location>
        <begin position="1561"/>
        <end position="1630"/>
    </location>
</feature>
<organism evidence="30 31">
    <name type="scientific">Strigamia maritima</name>
    <name type="common">European centipede</name>
    <name type="synonym">Geophilus maritimus</name>
    <dbReference type="NCBI Taxonomy" id="126957"/>
    <lineage>
        <taxon>Eukaryota</taxon>
        <taxon>Metazoa</taxon>
        <taxon>Ecdysozoa</taxon>
        <taxon>Arthropoda</taxon>
        <taxon>Myriapoda</taxon>
        <taxon>Chilopoda</taxon>
        <taxon>Pleurostigmophora</taxon>
        <taxon>Geophilomorpha</taxon>
        <taxon>Linotaeniidae</taxon>
        <taxon>Strigamia</taxon>
    </lineage>
</organism>
<dbReference type="Gene3D" id="1.20.120.1630">
    <property type="match status" value="1"/>
</dbReference>
<dbReference type="HOGENOM" id="CLU_241582_0_0_1"/>
<feature type="transmembrane region" description="Helical" evidence="27">
    <location>
        <begin position="945"/>
        <end position="967"/>
    </location>
</feature>
<dbReference type="InterPro" id="IPR038023">
    <property type="entry name" value="VASP_sf"/>
</dbReference>
<evidence type="ECO:0000256" key="3">
    <source>
        <dbReference type="ARBA" id="ARBA00004510"/>
    </source>
</evidence>
<dbReference type="SMART" id="SM00461">
    <property type="entry name" value="WH1"/>
    <property type="match status" value="1"/>
</dbReference>
<dbReference type="Gene3D" id="2.30.29.30">
    <property type="entry name" value="Pleckstrin-homology domain (PH domain)/Phosphotyrosine-binding domain (PTB)"/>
    <property type="match status" value="1"/>
</dbReference>
<evidence type="ECO:0000256" key="14">
    <source>
        <dbReference type="ARBA" id="ARBA00023002"/>
    </source>
</evidence>
<dbReference type="InterPro" id="IPR036390">
    <property type="entry name" value="WH_DNA-bd_sf"/>
</dbReference>
<reference evidence="31" key="1">
    <citation type="submission" date="2011-05" db="EMBL/GenBank/DDBJ databases">
        <authorList>
            <person name="Richards S.R."/>
            <person name="Qu J."/>
            <person name="Jiang H."/>
            <person name="Jhangiani S.N."/>
            <person name="Agravi P."/>
            <person name="Goodspeed R."/>
            <person name="Gross S."/>
            <person name="Mandapat C."/>
            <person name="Jackson L."/>
            <person name="Mathew T."/>
            <person name="Pu L."/>
            <person name="Thornton R."/>
            <person name="Saada N."/>
            <person name="Wilczek-Boney K.B."/>
            <person name="Lee S."/>
            <person name="Kovar C."/>
            <person name="Wu Y."/>
            <person name="Scherer S.E."/>
            <person name="Worley K.C."/>
            <person name="Muzny D.M."/>
            <person name="Gibbs R."/>
        </authorList>
    </citation>
    <scope>NUCLEOTIDE SEQUENCE</scope>
    <source>
        <strain evidence="31">Brora</strain>
    </source>
</reference>
<comment type="subcellular location">
    <subcellularLocation>
        <location evidence="3">Cell projection</location>
        <location evidence="3">Lamellipodium</location>
    </subcellularLocation>
    <subcellularLocation>
        <location evidence="2">Cytoplasm</location>
        <location evidence="2">Cytoskeleton</location>
    </subcellularLocation>
    <subcellularLocation>
        <location evidence="1">Membrane</location>
        <topology evidence="1">Multi-pass membrane protein</topology>
    </subcellularLocation>
    <subcellularLocation>
        <location evidence="25">Nucleus</location>
    </subcellularLocation>
</comment>
<dbReference type="PROSITE" id="PS50039">
    <property type="entry name" value="FORK_HEAD_3"/>
    <property type="match status" value="1"/>
</dbReference>
<dbReference type="Gene3D" id="1.20.5.1160">
    <property type="entry name" value="Vasodilator-stimulated phosphoprotein"/>
    <property type="match status" value="1"/>
</dbReference>
<dbReference type="PROSITE" id="PS50229">
    <property type="entry name" value="WH1"/>
    <property type="match status" value="1"/>
</dbReference>
<evidence type="ECO:0000256" key="2">
    <source>
        <dbReference type="ARBA" id="ARBA00004245"/>
    </source>
</evidence>
<evidence type="ECO:0000259" key="28">
    <source>
        <dbReference type="PROSITE" id="PS50039"/>
    </source>
</evidence>
<dbReference type="GO" id="GO:0003779">
    <property type="term" value="F:actin binding"/>
    <property type="evidence" value="ECO:0007669"/>
    <property type="project" value="UniProtKB-KW"/>
</dbReference>
<feature type="compositionally biased region" description="Polar residues" evidence="26">
    <location>
        <begin position="271"/>
        <end position="280"/>
    </location>
</feature>
<feature type="DNA-binding region" description="Fork-head" evidence="25">
    <location>
        <begin position="1256"/>
        <end position="1442"/>
    </location>
</feature>
<dbReference type="InterPro" id="IPR000697">
    <property type="entry name" value="WH1/EVH1_dom"/>
</dbReference>
<evidence type="ECO:0000256" key="21">
    <source>
        <dbReference type="ARBA" id="ARBA00023203"/>
    </source>
</evidence>
<feature type="transmembrane region" description="Helical" evidence="27">
    <location>
        <begin position="743"/>
        <end position="768"/>
    </location>
</feature>
<keyword evidence="13 27" id="KW-1133">Transmembrane helix</keyword>
<evidence type="ECO:0000256" key="17">
    <source>
        <dbReference type="ARBA" id="ARBA00023098"/>
    </source>
</evidence>
<keyword evidence="14" id="KW-0560">Oxidoreductase</keyword>
<dbReference type="InterPro" id="IPR001766">
    <property type="entry name" value="Fork_head_dom"/>
</dbReference>
<dbReference type="SUPFAM" id="SSF118370">
    <property type="entry name" value="Vasodilator-stimulated phosphoprotein, VASP, tetramerisation domain"/>
    <property type="match status" value="1"/>
</dbReference>
<evidence type="ECO:0000256" key="4">
    <source>
        <dbReference type="ARBA" id="ARBA00004770"/>
    </source>
</evidence>
<dbReference type="GO" id="GO:0003700">
    <property type="term" value="F:DNA-binding transcription factor activity"/>
    <property type="evidence" value="ECO:0007669"/>
    <property type="project" value="InterPro"/>
</dbReference>
<feature type="transmembrane region" description="Helical" evidence="27">
    <location>
        <begin position="789"/>
        <end position="808"/>
    </location>
</feature>
<dbReference type="eggNOG" id="KOG2294">
    <property type="taxonomic scope" value="Eukaryota"/>
</dbReference>
<dbReference type="eggNOG" id="KOG4590">
    <property type="taxonomic scope" value="Eukaryota"/>
</dbReference>
<keyword evidence="11" id="KW-0152">Cholesterol biosynthesis</keyword>
<feature type="compositionally biased region" description="Polar residues" evidence="26">
    <location>
        <begin position="522"/>
        <end position="536"/>
    </location>
</feature>
<feature type="compositionally biased region" description="Pro residues" evidence="26">
    <location>
        <begin position="241"/>
        <end position="270"/>
    </location>
</feature>
<accession>T1JKQ0</accession>
<proteinExistence type="inferred from homology"/>
<keyword evidence="7" id="KW-0963">Cytoplasm</keyword>
<dbReference type="InterPro" id="IPR036388">
    <property type="entry name" value="WH-like_DNA-bd_sf"/>
</dbReference>
<evidence type="ECO:0000256" key="25">
    <source>
        <dbReference type="PROSITE-ProRule" id="PRU00089"/>
    </source>
</evidence>
<feature type="region of interest" description="Disordered" evidence="26">
    <location>
        <begin position="1205"/>
        <end position="1235"/>
    </location>
</feature>
<feature type="domain" description="Fork-head" evidence="28">
    <location>
        <begin position="1256"/>
        <end position="1442"/>
    </location>
</feature>
<dbReference type="SUPFAM" id="SSF50729">
    <property type="entry name" value="PH domain-like"/>
    <property type="match status" value="1"/>
</dbReference>
<keyword evidence="24" id="KW-0966">Cell projection</keyword>
<keyword evidence="8" id="KW-0444">Lipid biosynthesis</keyword>
<evidence type="ECO:0000256" key="15">
    <source>
        <dbReference type="ARBA" id="ARBA00023011"/>
    </source>
</evidence>
<dbReference type="PANTHER" id="PTHR21257:SF52">
    <property type="entry name" value="DELTA(14)-STEROL REDUCTASE TM7SF2"/>
    <property type="match status" value="1"/>
</dbReference>
<feature type="compositionally biased region" description="Basic residues" evidence="26">
    <location>
        <begin position="591"/>
        <end position="628"/>
    </location>
</feature>
<keyword evidence="19 27" id="KW-0472">Membrane</keyword>
<keyword evidence="20" id="KW-1207">Sterol metabolism</keyword>
<keyword evidence="17" id="KW-0443">Lipid metabolism</keyword>
<name>T1JKQ0_STRMM</name>
<evidence type="ECO:0000256" key="6">
    <source>
        <dbReference type="ARBA" id="ARBA00009785"/>
    </source>
</evidence>
<dbReference type="Pfam" id="PF00250">
    <property type="entry name" value="Forkhead"/>
    <property type="match status" value="1"/>
</dbReference>
<feature type="transmembrane region" description="Helical" evidence="27">
    <location>
        <begin position="973"/>
        <end position="995"/>
    </location>
</feature>
<feature type="region of interest" description="Disordered" evidence="26">
    <location>
        <begin position="516"/>
        <end position="651"/>
    </location>
</feature>
<dbReference type="InterPro" id="IPR030456">
    <property type="entry name" value="TF_fork_head_CS_2"/>
</dbReference>
<evidence type="ECO:0000256" key="8">
    <source>
        <dbReference type="ARBA" id="ARBA00022516"/>
    </source>
</evidence>
<evidence type="ECO:0000256" key="7">
    <source>
        <dbReference type="ARBA" id="ARBA00022490"/>
    </source>
</evidence>
<feature type="region of interest" description="Disordered" evidence="26">
    <location>
        <begin position="238"/>
        <end position="281"/>
    </location>
</feature>
<dbReference type="InterPro" id="IPR014885">
    <property type="entry name" value="VASP_tetra"/>
</dbReference>
<keyword evidence="9" id="KW-0597">Phosphoprotein</keyword>
<feature type="compositionally biased region" description="Basic and acidic residues" evidence="26">
    <location>
        <begin position="353"/>
        <end position="375"/>
    </location>
</feature>
<evidence type="ECO:0000256" key="16">
    <source>
        <dbReference type="ARBA" id="ARBA00023036"/>
    </source>
</evidence>
<dbReference type="GO" id="GO:0005829">
    <property type="term" value="C:cytosol"/>
    <property type="evidence" value="ECO:0007669"/>
    <property type="project" value="UniProtKB-ARBA"/>
</dbReference>
<evidence type="ECO:0000259" key="29">
    <source>
        <dbReference type="PROSITE" id="PS50229"/>
    </source>
</evidence>
<dbReference type="GO" id="GO:0017124">
    <property type="term" value="F:SH3 domain binding"/>
    <property type="evidence" value="ECO:0007669"/>
    <property type="project" value="UniProtKB-KW"/>
</dbReference>
<feature type="compositionally biased region" description="Polar residues" evidence="26">
    <location>
        <begin position="1561"/>
        <end position="1581"/>
    </location>
</feature>
<evidence type="ECO:0000256" key="22">
    <source>
        <dbReference type="ARBA" id="ARBA00023212"/>
    </source>
</evidence>
<dbReference type="SMART" id="SM00339">
    <property type="entry name" value="FH"/>
    <property type="match status" value="1"/>
</dbReference>
<dbReference type="STRING" id="126957.T1JKQ0"/>
<feature type="compositionally biased region" description="Low complexity" evidence="26">
    <location>
        <begin position="1207"/>
        <end position="1217"/>
    </location>
</feature>
<evidence type="ECO:0000256" key="18">
    <source>
        <dbReference type="ARBA" id="ARBA00023125"/>
    </source>
</evidence>
<keyword evidence="23" id="KW-0753">Steroid metabolism</keyword>
<dbReference type="GO" id="GO:0006695">
    <property type="term" value="P:cholesterol biosynthetic process"/>
    <property type="evidence" value="ECO:0007669"/>
    <property type="project" value="UniProtKB-UniPathway"/>
</dbReference>
<dbReference type="Gene3D" id="1.10.10.10">
    <property type="entry name" value="Winged helix-like DNA-binding domain superfamily/Winged helix DNA-binding domain"/>
    <property type="match status" value="1"/>
</dbReference>
<dbReference type="GO" id="GO:0030054">
    <property type="term" value="C:cell junction"/>
    <property type="evidence" value="ECO:0007669"/>
    <property type="project" value="UniProtKB-ARBA"/>
</dbReference>
<comment type="similarity">
    <text evidence="5">Belongs to the ERG4/ERG24 family.</text>
</comment>
<evidence type="ECO:0000256" key="11">
    <source>
        <dbReference type="ARBA" id="ARBA00022778"/>
    </source>
</evidence>
<keyword evidence="10 27" id="KW-0812">Transmembrane</keyword>
<keyword evidence="15" id="KW-0756">Sterol biosynthesis</keyword>
<dbReference type="InterPro" id="IPR001171">
    <property type="entry name" value="ERG24_DHCR-like"/>
</dbReference>
<evidence type="ECO:0000256" key="19">
    <source>
        <dbReference type="ARBA" id="ARBA00023136"/>
    </source>
</evidence>
<keyword evidence="31" id="KW-1185">Reference proteome</keyword>
<evidence type="ECO:0000256" key="9">
    <source>
        <dbReference type="ARBA" id="ARBA00022553"/>
    </source>
</evidence>
<feature type="compositionally biased region" description="Basic and acidic residues" evidence="26">
    <location>
        <begin position="1157"/>
        <end position="1170"/>
    </location>
</feature>
<dbReference type="GO" id="GO:0005789">
    <property type="term" value="C:endoplasmic reticulum membrane"/>
    <property type="evidence" value="ECO:0007669"/>
    <property type="project" value="TreeGrafter"/>
</dbReference>
<feature type="transmembrane region" description="Helical" evidence="27">
    <location>
        <begin position="878"/>
        <end position="898"/>
    </location>
</feature>
<dbReference type="InterPro" id="IPR011993">
    <property type="entry name" value="PH-like_dom_sf"/>
</dbReference>
<dbReference type="GO" id="GO:0005637">
    <property type="term" value="C:nuclear inner membrane"/>
    <property type="evidence" value="ECO:0007669"/>
    <property type="project" value="TreeGrafter"/>
</dbReference>
<evidence type="ECO:0000256" key="24">
    <source>
        <dbReference type="ARBA" id="ARBA00023273"/>
    </source>
</evidence>
<dbReference type="Proteomes" id="UP000014500">
    <property type="component" value="Unassembled WGS sequence"/>
</dbReference>
<keyword evidence="16" id="KW-0729">SH3-binding</keyword>
<keyword evidence="22" id="KW-0206">Cytoskeleton</keyword>
<evidence type="ECO:0000313" key="30">
    <source>
        <dbReference type="EnsemblMetazoa" id="SMAR014430-PA"/>
    </source>
</evidence>
<evidence type="ECO:0000256" key="1">
    <source>
        <dbReference type="ARBA" id="ARBA00004141"/>
    </source>
</evidence>
<dbReference type="eggNOG" id="KOG1435">
    <property type="taxonomic scope" value="Eukaryota"/>
</dbReference>
<dbReference type="PANTHER" id="PTHR21257">
    <property type="entry name" value="DELTA(14)-STEROL REDUCTASE"/>
    <property type="match status" value="1"/>
</dbReference>
<dbReference type="Pfam" id="PF08776">
    <property type="entry name" value="VASP_tetra"/>
    <property type="match status" value="1"/>
</dbReference>
<dbReference type="UniPathway" id="UPA00063"/>
<evidence type="ECO:0000256" key="20">
    <source>
        <dbReference type="ARBA" id="ARBA00023166"/>
    </source>
</evidence>
<evidence type="ECO:0000256" key="12">
    <source>
        <dbReference type="ARBA" id="ARBA00022955"/>
    </source>
</evidence>
<dbReference type="EnsemblMetazoa" id="SMAR014430-RA">
    <property type="protein sequence ID" value="SMAR014430-PA"/>
    <property type="gene ID" value="SMAR014430"/>
</dbReference>
<dbReference type="InterPro" id="IPR000156">
    <property type="entry name" value="Ran_bind_dom"/>
</dbReference>